<feature type="compositionally biased region" description="Basic and acidic residues" evidence="15">
    <location>
        <begin position="12"/>
        <end position="27"/>
    </location>
</feature>
<dbReference type="SMART" id="SM00369">
    <property type="entry name" value="LRR_TYP"/>
    <property type="match status" value="5"/>
</dbReference>
<comment type="caution">
    <text evidence="18">The sequence shown here is derived from an EMBL/GenBank/DDBJ whole genome shotgun (WGS) entry which is preliminary data.</text>
</comment>
<dbReference type="GO" id="GO:0008528">
    <property type="term" value="F:G protein-coupled peptide receptor activity"/>
    <property type="evidence" value="ECO:0007669"/>
    <property type="project" value="TreeGrafter"/>
</dbReference>
<dbReference type="Gene3D" id="3.90.550.50">
    <property type="match status" value="2"/>
</dbReference>
<keyword evidence="8" id="KW-0677">Repeat</keyword>
<keyword evidence="19" id="KW-1185">Reference proteome</keyword>
<dbReference type="SUPFAM" id="SSF52058">
    <property type="entry name" value="L domain-like"/>
    <property type="match status" value="1"/>
</dbReference>
<protein>
    <submittedName>
        <fullName evidence="18">Relaxin receptor 2</fullName>
    </submittedName>
</protein>
<feature type="transmembrane region" description="Helical" evidence="16">
    <location>
        <begin position="716"/>
        <end position="741"/>
    </location>
</feature>
<gene>
    <name evidence="18" type="ORF">ROHU_026065</name>
</gene>
<evidence type="ECO:0007829" key="20">
    <source>
        <dbReference type="PeptideAtlas" id="A0A498MHB0"/>
    </source>
</evidence>
<evidence type="ECO:0000256" key="16">
    <source>
        <dbReference type="SAM" id="Phobius"/>
    </source>
</evidence>
<dbReference type="InterPro" id="IPR000276">
    <property type="entry name" value="GPCR_Rhodpsn"/>
</dbReference>
<dbReference type="SUPFAM" id="SSF53448">
    <property type="entry name" value="Nucleotide-diphospho-sugar transferases"/>
    <property type="match status" value="1"/>
</dbReference>
<keyword evidence="14" id="KW-0807">Transducer</keyword>
<keyword evidence="9" id="KW-0735">Signal-anchor</keyword>
<feature type="transmembrane region" description="Helical" evidence="16">
    <location>
        <begin position="764"/>
        <end position="785"/>
    </location>
</feature>
<keyword evidence="20" id="KW-1267">Proteomics identification</keyword>
<dbReference type="CDD" id="cd15966">
    <property type="entry name" value="7tmA_RXFP2_LGR8"/>
    <property type="match status" value="1"/>
</dbReference>
<keyword evidence="4" id="KW-0433">Leucine-rich repeat</keyword>
<dbReference type="AlphaFoldDB" id="A0A498MHB0"/>
<feature type="transmembrane region" description="Helical" evidence="16">
    <location>
        <begin position="905"/>
        <end position="926"/>
    </location>
</feature>
<keyword evidence="3" id="KW-1003">Cell membrane</keyword>
<dbReference type="InterPro" id="IPR017452">
    <property type="entry name" value="GPCR_Rhodpsn_7TM"/>
</dbReference>
<keyword evidence="10 16" id="KW-1133">Transmembrane helix</keyword>
<dbReference type="GO" id="GO:0009755">
    <property type="term" value="P:hormone-mediated signaling pathway"/>
    <property type="evidence" value="ECO:0007669"/>
    <property type="project" value="TreeGrafter"/>
</dbReference>
<dbReference type="InterPro" id="IPR003378">
    <property type="entry name" value="Fringe-like_glycosylTrfase"/>
</dbReference>
<dbReference type="GO" id="GO:0007189">
    <property type="term" value="P:adenylate cyclase-activating G protein-coupled receptor signaling pathway"/>
    <property type="evidence" value="ECO:0007669"/>
    <property type="project" value="TreeGrafter"/>
</dbReference>
<dbReference type="InterPro" id="IPR003591">
    <property type="entry name" value="Leu-rich_rpt_typical-subtyp"/>
</dbReference>
<name>A0A498MHB0_LABRO</name>
<evidence type="ECO:0000256" key="7">
    <source>
        <dbReference type="ARBA" id="ARBA00022692"/>
    </source>
</evidence>
<evidence type="ECO:0000256" key="1">
    <source>
        <dbReference type="ARBA" id="ARBA00004606"/>
    </source>
</evidence>
<evidence type="ECO:0000313" key="19">
    <source>
        <dbReference type="Proteomes" id="UP000290572"/>
    </source>
</evidence>
<evidence type="ECO:0000256" key="4">
    <source>
        <dbReference type="ARBA" id="ARBA00022614"/>
    </source>
</evidence>
<evidence type="ECO:0000313" key="18">
    <source>
        <dbReference type="EMBL" id="RXN18772.1"/>
    </source>
</evidence>
<proteinExistence type="evidence at protein level"/>
<dbReference type="PRINTS" id="PR00237">
    <property type="entry name" value="GPCRRHODOPSN"/>
</dbReference>
<feature type="domain" description="G-protein coupled receptors family 1 profile" evidence="17">
    <location>
        <begin position="699"/>
        <end position="958"/>
    </location>
</feature>
<dbReference type="EMBL" id="QBIY01012702">
    <property type="protein sequence ID" value="RXN18772.1"/>
    <property type="molecule type" value="Genomic_DNA"/>
</dbReference>
<keyword evidence="7 16" id="KW-0812">Transmembrane</keyword>
<evidence type="ECO:0000256" key="3">
    <source>
        <dbReference type="ARBA" id="ARBA00022475"/>
    </source>
</evidence>
<dbReference type="SUPFAM" id="SSF81321">
    <property type="entry name" value="Family A G protein-coupled receptor-like"/>
    <property type="match status" value="1"/>
</dbReference>
<evidence type="ECO:0000256" key="15">
    <source>
        <dbReference type="SAM" id="MobiDB-lite"/>
    </source>
</evidence>
<dbReference type="Pfam" id="PF00001">
    <property type="entry name" value="7tm_1"/>
    <property type="match status" value="1"/>
</dbReference>
<dbReference type="PROSITE" id="PS50262">
    <property type="entry name" value="G_PROTEIN_RECEP_F1_2"/>
    <property type="match status" value="1"/>
</dbReference>
<dbReference type="GO" id="GO:0016757">
    <property type="term" value="F:glycosyltransferase activity"/>
    <property type="evidence" value="ECO:0007669"/>
    <property type="project" value="UniProtKB-KW"/>
</dbReference>
<dbReference type="InterPro" id="IPR029044">
    <property type="entry name" value="Nucleotide-diphossugar_trans"/>
</dbReference>
<organism evidence="18 19">
    <name type="scientific">Labeo rohita</name>
    <name type="common">Indian major carp</name>
    <name type="synonym">Cyprinus rohita</name>
    <dbReference type="NCBI Taxonomy" id="84645"/>
    <lineage>
        <taxon>Eukaryota</taxon>
        <taxon>Metazoa</taxon>
        <taxon>Chordata</taxon>
        <taxon>Craniata</taxon>
        <taxon>Vertebrata</taxon>
        <taxon>Euteleostomi</taxon>
        <taxon>Actinopterygii</taxon>
        <taxon>Neopterygii</taxon>
        <taxon>Teleostei</taxon>
        <taxon>Ostariophysi</taxon>
        <taxon>Cypriniformes</taxon>
        <taxon>Cyprinidae</taxon>
        <taxon>Labeoninae</taxon>
        <taxon>Labeonini</taxon>
        <taxon>Labeo</taxon>
    </lineage>
</organism>
<accession>A0A498MHB0</accession>
<dbReference type="PANTHER" id="PTHR24372">
    <property type="entry name" value="GLYCOPROTEIN HORMONE RECEPTOR"/>
    <property type="match status" value="1"/>
</dbReference>
<dbReference type="GO" id="GO:0016500">
    <property type="term" value="F:protein-hormone receptor activity"/>
    <property type="evidence" value="ECO:0007669"/>
    <property type="project" value="InterPro"/>
</dbReference>
<dbReference type="PROSITE" id="PS51450">
    <property type="entry name" value="LRR"/>
    <property type="match status" value="1"/>
</dbReference>
<dbReference type="PANTHER" id="PTHR24372:SF72">
    <property type="entry name" value="RELAXIN RECEPTOR 2"/>
    <property type="match status" value="1"/>
</dbReference>
<evidence type="ECO:0000256" key="2">
    <source>
        <dbReference type="ARBA" id="ARBA00004651"/>
    </source>
</evidence>
<keyword evidence="6" id="KW-0808">Transferase</keyword>
<evidence type="ECO:0000259" key="17">
    <source>
        <dbReference type="PROSITE" id="PS50262"/>
    </source>
</evidence>
<evidence type="ECO:0000256" key="8">
    <source>
        <dbReference type="ARBA" id="ARBA00022737"/>
    </source>
</evidence>
<dbReference type="GO" id="GO:0005886">
    <property type="term" value="C:plasma membrane"/>
    <property type="evidence" value="ECO:0007669"/>
    <property type="project" value="UniProtKB-SubCell"/>
</dbReference>
<feature type="transmembrane region" description="Helical" evidence="16">
    <location>
        <begin position="938"/>
        <end position="958"/>
    </location>
</feature>
<feature type="transmembrane region" description="Helical" evidence="16">
    <location>
        <begin position="860"/>
        <end position="884"/>
    </location>
</feature>
<evidence type="ECO:0000256" key="12">
    <source>
        <dbReference type="ARBA" id="ARBA00023136"/>
    </source>
</evidence>
<dbReference type="FunFam" id="1.20.1070.10:FF:000023">
    <property type="entry name" value="Relaxin family peptide receptor 1"/>
    <property type="match status" value="1"/>
</dbReference>
<keyword evidence="5" id="KW-0328">Glycosyltransferase</keyword>
<feature type="transmembrane region" description="Helical" evidence="16">
    <location>
        <begin position="683"/>
        <end position="704"/>
    </location>
</feature>
<reference evidence="18 19" key="1">
    <citation type="submission" date="2018-03" db="EMBL/GenBank/DDBJ databases">
        <title>Draft genome sequence of Rohu Carp (Labeo rohita).</title>
        <authorList>
            <person name="Das P."/>
            <person name="Kushwaha B."/>
            <person name="Joshi C.G."/>
            <person name="Kumar D."/>
            <person name="Nagpure N.S."/>
            <person name="Sahoo L."/>
            <person name="Das S.P."/>
            <person name="Bit A."/>
            <person name="Patnaik S."/>
            <person name="Meher P.K."/>
            <person name="Jayasankar P."/>
            <person name="Koringa P.G."/>
            <person name="Patel N.V."/>
            <person name="Hinsu A.T."/>
            <person name="Kumar R."/>
            <person name="Pandey M."/>
            <person name="Agarwal S."/>
            <person name="Srivastava S."/>
            <person name="Singh M."/>
            <person name="Iquebal M.A."/>
            <person name="Jaiswal S."/>
            <person name="Angadi U.B."/>
            <person name="Kumar N."/>
            <person name="Raza M."/>
            <person name="Shah T.M."/>
            <person name="Rai A."/>
            <person name="Jena J.K."/>
        </authorList>
    </citation>
    <scope>NUCLEOTIDE SEQUENCE [LARGE SCALE GENOMIC DNA]</scope>
    <source>
        <strain evidence="18">DASCIFA01</strain>
        <tissue evidence="18">Testis</tissue>
    </source>
</reference>
<dbReference type="STRING" id="84645.A0A498MHB0"/>
<feature type="region of interest" description="Disordered" evidence="15">
    <location>
        <begin position="1"/>
        <end position="30"/>
    </location>
</feature>
<sequence>MSRVPLITAKGNDAESPTKIRDADKPPSENQLGEYPSSFCFLSHPAEINRSFQNPTEIIPVRAFKSYFSTIPVSTDLFIDLREVVFVIQSQRNSFHVRQAEKLRKDLLLQTQALHESPPVILLLHTLSDNEGDWSILPLLPYLSSQFGKNSSWIMFLEEDTRVKLHKLHEVLKKFDRRKEWFLGKPLHDEESTIIHHYAFSENPAAFEYPDFSAGWALSIPLVNRLTSKIEEEPLKSDFTIDLKHEVALYIWEEGKGPRLTGVPELCTLPEHNPRAQYCATTVSSHSPGQPVKSDNIFVAVKTCKKFHSDRVPVVKKTWGKQTSLLEYYSDYADPSIPTVDLGVPNTERGHCGKTFAILRRFLSSHVPKTDWLLIVDDDTLISLPRLQALLSCYDSSELVCLGERYGYGLGQGGYSYITGGGGMVFSREAVVQLLASGCKCYSNDAPDDMVLGMCLNALRVPVTHSPLFHQARPEDYAKEFLAHQIPISFHKHWNIDPIAVFNNSLKSNKIHVLPNEAFIKYIKLQRLSLSQNCISLLSPGVFSDLHKLKWLSMVNTSLEQLPPTRLCIHMPFLSWLSLRANLIKSLPENTFQSLRMMGDLDLSSNLIKELPISIFKDLPSLQILNLSQNPLDHIHPGQFNHLIQLQSLYFKKFQYCSYAPHVRKCKPNSDGLSSFEDLLANVVLRVSVWVMAFITCFGNLFVIGMRTVLRAENNLHALCIKVLCCADCLMGVYLFFVGVFDVKFRGEYNKNAKLWMDSMECRIIGFLAMLSSEVSVMLLTYLTMEKFLVIVFPFSHLRPSKCQTFIVLTSIWLLGISIAAVPLLNEEMFGNYYGHNGVCFPLHSERLEKPAAKGYSTGIFLGLNLVAFLIIVVSYSSMFYSIYKTGINATELRGQLHRDVAMAHRFFFIVFSDALCWIPIFLVKILSLLEVEIPGTITSWVVIFILPINSALNPILYTLTTSFFREQVELLWCHWQRQPRLKQDRKSLTSSVIYTDPSRSSFYHRSYNPQTSILDIDGRYR</sequence>
<evidence type="ECO:0000256" key="5">
    <source>
        <dbReference type="ARBA" id="ARBA00022676"/>
    </source>
</evidence>
<dbReference type="InterPro" id="IPR002131">
    <property type="entry name" value="Gphrmn_rcpt_fam"/>
</dbReference>
<evidence type="ECO:0000256" key="6">
    <source>
        <dbReference type="ARBA" id="ARBA00022679"/>
    </source>
</evidence>
<dbReference type="PRINTS" id="PR00373">
    <property type="entry name" value="GLYCHORMONER"/>
</dbReference>
<feature type="transmembrane region" description="Helical" evidence="16">
    <location>
        <begin position="806"/>
        <end position="825"/>
    </location>
</feature>
<dbReference type="Pfam" id="PF13855">
    <property type="entry name" value="LRR_8"/>
    <property type="match status" value="2"/>
</dbReference>
<dbReference type="FunFam" id="3.90.550.50:FF:000008">
    <property type="entry name" value="Beta-1,3-glucosyltransferase"/>
    <property type="match status" value="1"/>
</dbReference>
<dbReference type="Gene3D" id="1.20.1070.10">
    <property type="entry name" value="Rhodopsin 7-helix transmembrane proteins"/>
    <property type="match status" value="1"/>
</dbReference>
<keyword evidence="11" id="KW-0297">G-protein coupled receptor</keyword>
<dbReference type="InterPro" id="IPR032675">
    <property type="entry name" value="LRR_dom_sf"/>
</dbReference>
<evidence type="ECO:0000256" key="13">
    <source>
        <dbReference type="ARBA" id="ARBA00023170"/>
    </source>
</evidence>
<dbReference type="Gene3D" id="3.80.10.10">
    <property type="entry name" value="Ribonuclease Inhibitor"/>
    <property type="match status" value="1"/>
</dbReference>
<evidence type="ECO:0000256" key="14">
    <source>
        <dbReference type="ARBA" id="ARBA00023224"/>
    </source>
</evidence>
<dbReference type="InterPro" id="IPR001611">
    <property type="entry name" value="Leu-rich_rpt"/>
</dbReference>
<keyword evidence="13 18" id="KW-0675">Receptor</keyword>
<comment type="subcellular location">
    <subcellularLocation>
        <location evidence="2">Cell membrane</location>
        <topology evidence="2">Multi-pass membrane protein</topology>
    </subcellularLocation>
    <subcellularLocation>
        <location evidence="1">Membrane</location>
        <topology evidence="1">Single-pass type II membrane protein</topology>
    </subcellularLocation>
</comment>
<dbReference type="Pfam" id="PF02434">
    <property type="entry name" value="Fringe"/>
    <property type="match status" value="2"/>
</dbReference>
<evidence type="ECO:0000256" key="9">
    <source>
        <dbReference type="ARBA" id="ARBA00022968"/>
    </source>
</evidence>
<evidence type="ECO:0000256" key="10">
    <source>
        <dbReference type="ARBA" id="ARBA00022989"/>
    </source>
</evidence>
<dbReference type="Proteomes" id="UP000290572">
    <property type="component" value="Unassembled WGS sequence"/>
</dbReference>
<keyword evidence="12 16" id="KW-0472">Membrane</keyword>
<evidence type="ECO:0000256" key="11">
    <source>
        <dbReference type="ARBA" id="ARBA00023040"/>
    </source>
</evidence>